<dbReference type="CDD" id="cd02968">
    <property type="entry name" value="SCO"/>
    <property type="match status" value="1"/>
</dbReference>
<name>A0ABP9DG42_9BACT</name>
<dbReference type="PANTHER" id="PTHR12151">
    <property type="entry name" value="ELECTRON TRANSPORT PROTIN SCO1/SENC FAMILY MEMBER"/>
    <property type="match status" value="1"/>
</dbReference>
<dbReference type="InterPro" id="IPR036249">
    <property type="entry name" value="Thioredoxin-like_sf"/>
</dbReference>
<evidence type="ECO:0000256" key="1">
    <source>
        <dbReference type="ARBA" id="ARBA00010996"/>
    </source>
</evidence>
<keyword evidence="6" id="KW-1185">Reference proteome</keyword>
<keyword evidence="3" id="KW-0472">Membrane</keyword>
<keyword evidence="2" id="KW-0186">Copper</keyword>
<evidence type="ECO:0000313" key="5">
    <source>
        <dbReference type="EMBL" id="GAA4839028.1"/>
    </source>
</evidence>
<accession>A0ABP9DG42</accession>
<gene>
    <name evidence="5" type="ORF">GCM10023331_25340</name>
</gene>
<proteinExistence type="inferred from homology"/>
<dbReference type="EMBL" id="BAABJX010000036">
    <property type="protein sequence ID" value="GAA4839028.1"/>
    <property type="molecule type" value="Genomic_DNA"/>
</dbReference>
<dbReference type="InterPro" id="IPR013766">
    <property type="entry name" value="Thioredoxin_domain"/>
</dbReference>
<dbReference type="RefSeq" id="WP_345372346.1">
    <property type="nucleotide sequence ID" value="NZ_BAABJX010000036.1"/>
</dbReference>
<feature type="domain" description="Thioredoxin" evidence="4">
    <location>
        <begin position="57"/>
        <end position="221"/>
    </location>
</feature>
<feature type="transmembrane region" description="Helical" evidence="3">
    <location>
        <begin position="7"/>
        <end position="26"/>
    </location>
</feature>
<keyword evidence="3" id="KW-1133">Transmembrane helix</keyword>
<reference evidence="6" key="1">
    <citation type="journal article" date="2019" name="Int. J. Syst. Evol. Microbiol.">
        <title>The Global Catalogue of Microorganisms (GCM) 10K type strain sequencing project: providing services to taxonomists for standard genome sequencing and annotation.</title>
        <authorList>
            <consortium name="The Broad Institute Genomics Platform"/>
            <consortium name="The Broad Institute Genome Sequencing Center for Infectious Disease"/>
            <person name="Wu L."/>
            <person name="Ma J."/>
        </authorList>
    </citation>
    <scope>NUCLEOTIDE SEQUENCE [LARGE SCALE GENOMIC DNA]</scope>
    <source>
        <strain evidence="6">JCM 18326</strain>
    </source>
</reference>
<dbReference type="Pfam" id="PF02630">
    <property type="entry name" value="SCO1-SenC"/>
    <property type="match status" value="1"/>
</dbReference>
<dbReference type="PANTHER" id="PTHR12151:SF25">
    <property type="entry name" value="LINALOOL DEHYDRATASE_ISOMERASE DOMAIN-CONTAINING PROTEIN"/>
    <property type="match status" value="1"/>
</dbReference>
<protein>
    <submittedName>
        <fullName evidence="5">SCO family protein</fullName>
    </submittedName>
</protein>
<dbReference type="SUPFAM" id="SSF52833">
    <property type="entry name" value="Thioredoxin-like"/>
    <property type="match status" value="1"/>
</dbReference>
<organism evidence="5 6">
    <name type="scientific">Algivirga pacifica</name>
    <dbReference type="NCBI Taxonomy" id="1162670"/>
    <lineage>
        <taxon>Bacteria</taxon>
        <taxon>Pseudomonadati</taxon>
        <taxon>Bacteroidota</taxon>
        <taxon>Cytophagia</taxon>
        <taxon>Cytophagales</taxon>
        <taxon>Flammeovirgaceae</taxon>
        <taxon>Algivirga</taxon>
    </lineage>
</organism>
<dbReference type="InterPro" id="IPR003782">
    <property type="entry name" value="SCO1/SenC"/>
</dbReference>
<evidence type="ECO:0000256" key="3">
    <source>
        <dbReference type="SAM" id="Phobius"/>
    </source>
</evidence>
<comment type="similarity">
    <text evidence="1">Belongs to the SCO1/2 family.</text>
</comment>
<dbReference type="Proteomes" id="UP001500298">
    <property type="component" value="Unassembled WGS sequence"/>
</dbReference>
<evidence type="ECO:0000259" key="4">
    <source>
        <dbReference type="PROSITE" id="PS51352"/>
    </source>
</evidence>
<keyword evidence="3" id="KW-0812">Transmembrane</keyword>
<dbReference type="Gene3D" id="3.40.30.10">
    <property type="entry name" value="Glutaredoxin"/>
    <property type="match status" value="1"/>
</dbReference>
<evidence type="ECO:0000256" key="2">
    <source>
        <dbReference type="ARBA" id="ARBA00023008"/>
    </source>
</evidence>
<evidence type="ECO:0000313" key="6">
    <source>
        <dbReference type="Proteomes" id="UP001500298"/>
    </source>
</evidence>
<sequence>MKTAVKVTILAIAFGIPILILLYLNIFGENQYELEMINPTELKVYSMKAVNCEPNEVDSIHRIPDFAFINQDRDTVTAADYEGKIYVADFFFATCPDICKIMTNELIRVQQRYKENPDIKILAHTVTPDKDTPEVLKAYAENYRADLNMWNFVTGEKEAIYEQARCGYFVVAKPDESNPNDFIHSDKLILVDKEKRIRGYYSGTDPEDVDRLITEIALLLKEYEK</sequence>
<comment type="caution">
    <text evidence="5">The sequence shown here is derived from an EMBL/GenBank/DDBJ whole genome shotgun (WGS) entry which is preliminary data.</text>
</comment>
<dbReference type="PROSITE" id="PS51352">
    <property type="entry name" value="THIOREDOXIN_2"/>
    <property type="match status" value="1"/>
</dbReference>